<feature type="compositionally biased region" description="Basic and acidic residues" evidence="1">
    <location>
        <begin position="902"/>
        <end position="911"/>
    </location>
</feature>
<feature type="compositionally biased region" description="Acidic residues" evidence="1">
    <location>
        <begin position="891"/>
        <end position="901"/>
    </location>
</feature>
<name>A0A4P9Y1V3_9FUNG</name>
<dbReference type="SMART" id="SM00233">
    <property type="entry name" value="PH"/>
    <property type="match status" value="1"/>
</dbReference>
<feature type="compositionally biased region" description="Basic and acidic residues" evidence="1">
    <location>
        <begin position="371"/>
        <end position="388"/>
    </location>
</feature>
<feature type="compositionally biased region" description="Low complexity" evidence="1">
    <location>
        <begin position="427"/>
        <end position="436"/>
    </location>
</feature>
<dbReference type="PROSITE" id="PS50003">
    <property type="entry name" value="PH_DOMAIN"/>
    <property type="match status" value="1"/>
</dbReference>
<evidence type="ECO:0000259" key="2">
    <source>
        <dbReference type="PROSITE" id="PS50003"/>
    </source>
</evidence>
<feature type="compositionally biased region" description="Basic and acidic residues" evidence="1">
    <location>
        <begin position="60"/>
        <end position="71"/>
    </location>
</feature>
<evidence type="ECO:0000313" key="4">
    <source>
        <dbReference type="Proteomes" id="UP000267251"/>
    </source>
</evidence>
<feature type="compositionally biased region" description="Acidic residues" evidence="1">
    <location>
        <begin position="313"/>
        <end position="329"/>
    </location>
</feature>
<feature type="compositionally biased region" description="Basic and acidic residues" evidence="1">
    <location>
        <begin position="509"/>
        <end position="519"/>
    </location>
</feature>
<dbReference type="Proteomes" id="UP000267251">
    <property type="component" value="Unassembled WGS sequence"/>
</dbReference>
<dbReference type="Gene3D" id="2.30.29.30">
    <property type="entry name" value="Pleckstrin-homology domain (PH domain)/Phosphotyrosine-binding domain (PTB)"/>
    <property type="match status" value="1"/>
</dbReference>
<feature type="compositionally biased region" description="Low complexity" evidence="1">
    <location>
        <begin position="72"/>
        <end position="99"/>
    </location>
</feature>
<evidence type="ECO:0000256" key="1">
    <source>
        <dbReference type="SAM" id="MobiDB-lite"/>
    </source>
</evidence>
<feature type="region of interest" description="Disordered" evidence="1">
    <location>
        <begin position="352"/>
        <end position="594"/>
    </location>
</feature>
<feature type="region of interest" description="Disordered" evidence="1">
    <location>
        <begin position="1"/>
        <end position="243"/>
    </location>
</feature>
<dbReference type="OrthoDB" id="2412252at2759"/>
<proteinExistence type="predicted"/>
<accession>A0A4P9Y1V3</accession>
<keyword evidence="4" id="KW-1185">Reference proteome</keyword>
<feature type="compositionally biased region" description="Basic and acidic residues" evidence="1">
    <location>
        <begin position="184"/>
        <end position="195"/>
    </location>
</feature>
<feature type="compositionally biased region" description="Low complexity" evidence="1">
    <location>
        <begin position="144"/>
        <end position="162"/>
    </location>
</feature>
<sequence>MQGEEEGKSEESDLFSSAKSSRSIPRPVRRRSTFRPGSVHIRSTDLERMGLAEGSNEITEGERPLSFREHTPLATATSMASTTISPPSPPSSSNSSTSSLHSIAQIIRSDESEDGTDGKKEALKALGGGSHPSTNPSHSPPRTTPANLGRGIGRVIAAAVAAEDADALRRRRRQSELVSPELSPKGRESEGDRGHRHERSQSIGVALPTGPSIHVYGVDSLEEEMRRSEKEEKSEEEEVNFRPGIRRVRNKARGWKAVSAVLSGATMAALQGELDGSRAAGEAKETIGVPSPQRTEKSLRRTQTTRHPTGPETGEEGDDEGLGEDEGVGEDERKLIMARERKEKLTRELKALEDEVHAVEERMRVSSPQKEGGKKKGTEKGKDGKERGVSMAEKAMAKRSSRRRSKQQQKRQQRMLSSSKDTESVTPVPDVPDVPVGHQEIQDTSKPRIPFREKRRPPPIDTTLKPVPRRVRKAKAAAAAAEKEKEKEKEKEREKERKNRSQNKGSKQKSKETVRKGEVATKPPTNDRSVPPSVKEIKKKEPFVTSIPPSRPSNESTGSQTLQGKTSKTSGSKGRKPPPPIPASKEHGKASEGGGDVKVEQMANALSNLGFGMNLPMQVVTPSAPLRASGVVSRGPSLREQSYGKAPLFPERTPVLPYALPSAAPDTRFMAGPMDRPSMDGREDSGEGMATGRLTTDMERDTARAAADSALAVVGDGSPVFSGRLYKLGGNGRWQKREFRFDGTHLVCLRPKSIRVASHTVRMLRPSEATDPSVGFYGTQPPLPKINHPLLATPEGPVVRGKPGAVRQWVKSYQAPKWVIPITEIKEVSLLTRRGIKVRECFCIRTPEREHVMRGSGKRELASWLFLLRRMVGIVEELEAAAVAAANAQAESEDTDETSESDVERQRQRTERHLHGLVTARQSVSLEVPTIPEPIPVSDSTLVQAEKSELRPNLEAQWRKSVTELVGMDPAMGRQLTQ</sequence>
<feature type="domain" description="PH" evidence="2">
    <location>
        <begin position="718"/>
        <end position="873"/>
    </location>
</feature>
<dbReference type="SUPFAM" id="SSF50729">
    <property type="entry name" value="PH domain-like"/>
    <property type="match status" value="1"/>
</dbReference>
<feature type="compositionally biased region" description="Basic and acidic residues" evidence="1">
    <location>
        <begin position="481"/>
        <end position="499"/>
    </location>
</feature>
<feature type="compositionally biased region" description="Polar residues" evidence="1">
    <location>
        <begin position="552"/>
        <end position="563"/>
    </location>
</feature>
<dbReference type="EMBL" id="KZ988301">
    <property type="protein sequence ID" value="RKP12522.1"/>
    <property type="molecule type" value="Genomic_DNA"/>
</dbReference>
<dbReference type="InterPro" id="IPR011993">
    <property type="entry name" value="PH-like_dom_sf"/>
</dbReference>
<dbReference type="InterPro" id="IPR001849">
    <property type="entry name" value="PH_domain"/>
</dbReference>
<feature type="region of interest" description="Disordered" evidence="1">
    <location>
        <begin position="886"/>
        <end position="911"/>
    </location>
</feature>
<feature type="compositionally biased region" description="Basic and acidic residues" evidence="1">
    <location>
        <begin position="352"/>
        <end position="364"/>
    </location>
</feature>
<protein>
    <recommendedName>
        <fullName evidence="2">PH domain-containing protein</fullName>
    </recommendedName>
</protein>
<feature type="compositionally biased region" description="Basic and acidic residues" evidence="1">
    <location>
        <begin position="440"/>
        <end position="458"/>
    </location>
</feature>
<evidence type="ECO:0000313" key="3">
    <source>
        <dbReference type="EMBL" id="RKP12522.1"/>
    </source>
</evidence>
<gene>
    <name evidence="3" type="ORF">BJ684DRAFT_20947</name>
</gene>
<feature type="region of interest" description="Disordered" evidence="1">
    <location>
        <begin position="276"/>
        <end position="335"/>
    </location>
</feature>
<feature type="compositionally biased region" description="Basic and acidic residues" evidence="1">
    <location>
        <begin position="584"/>
        <end position="594"/>
    </location>
</feature>
<dbReference type="AlphaFoldDB" id="A0A4P9Y1V3"/>
<feature type="compositionally biased region" description="Basic residues" evidence="1">
    <location>
        <begin position="397"/>
        <end position="413"/>
    </location>
</feature>
<reference evidence="4" key="1">
    <citation type="journal article" date="2018" name="Nat. Microbiol.">
        <title>Leveraging single-cell genomics to expand the fungal tree of life.</title>
        <authorList>
            <person name="Ahrendt S.R."/>
            <person name="Quandt C.A."/>
            <person name="Ciobanu D."/>
            <person name="Clum A."/>
            <person name="Salamov A."/>
            <person name="Andreopoulos B."/>
            <person name="Cheng J.F."/>
            <person name="Woyke T."/>
            <person name="Pelin A."/>
            <person name="Henrissat B."/>
            <person name="Reynolds N.K."/>
            <person name="Benny G.L."/>
            <person name="Smith M.E."/>
            <person name="James T.Y."/>
            <person name="Grigoriev I.V."/>
        </authorList>
    </citation>
    <scope>NUCLEOTIDE SEQUENCE [LARGE SCALE GENOMIC DNA]</scope>
</reference>
<organism evidence="3 4">
    <name type="scientific">Piptocephalis cylindrospora</name>
    <dbReference type="NCBI Taxonomy" id="1907219"/>
    <lineage>
        <taxon>Eukaryota</taxon>
        <taxon>Fungi</taxon>
        <taxon>Fungi incertae sedis</taxon>
        <taxon>Zoopagomycota</taxon>
        <taxon>Zoopagomycotina</taxon>
        <taxon>Zoopagomycetes</taxon>
        <taxon>Zoopagales</taxon>
        <taxon>Piptocephalidaceae</taxon>
        <taxon>Piptocephalis</taxon>
    </lineage>
</organism>
<feature type="compositionally biased region" description="Basic and acidic residues" evidence="1">
    <location>
        <begin position="223"/>
        <end position="233"/>
    </location>
</feature>
<feature type="compositionally biased region" description="Basic and acidic residues" evidence="1">
    <location>
        <begin position="1"/>
        <end position="11"/>
    </location>
</feature>